<protein>
    <submittedName>
        <fullName evidence="2">Uncharacterized protein</fullName>
    </submittedName>
</protein>
<accession>A0ABR0SB54</accession>
<proteinExistence type="predicted"/>
<keyword evidence="3" id="KW-1185">Reference proteome</keyword>
<dbReference type="EMBL" id="JAVFKD010000015">
    <property type="protein sequence ID" value="KAK5989393.1"/>
    <property type="molecule type" value="Genomic_DNA"/>
</dbReference>
<feature type="compositionally biased region" description="Polar residues" evidence="1">
    <location>
        <begin position="50"/>
        <end position="62"/>
    </location>
</feature>
<gene>
    <name evidence="2" type="ORF">PT974_10912</name>
</gene>
<sequence>MKIPPQLTDRQEPSFTLPRFSRRSINEEARGFYGVTFLYQPQLLKKSTGDSKQPPDQAQLATESLEIGKK</sequence>
<evidence type="ECO:0000256" key="1">
    <source>
        <dbReference type="SAM" id="MobiDB-lite"/>
    </source>
</evidence>
<evidence type="ECO:0000313" key="2">
    <source>
        <dbReference type="EMBL" id="KAK5989393.1"/>
    </source>
</evidence>
<comment type="caution">
    <text evidence="2">The sequence shown here is derived from an EMBL/GenBank/DDBJ whole genome shotgun (WGS) entry which is preliminary data.</text>
</comment>
<feature type="region of interest" description="Disordered" evidence="1">
    <location>
        <begin position="46"/>
        <end position="70"/>
    </location>
</feature>
<dbReference type="Proteomes" id="UP001338125">
    <property type="component" value="Unassembled WGS sequence"/>
</dbReference>
<organism evidence="2 3">
    <name type="scientific">Cladobotryum mycophilum</name>
    <dbReference type="NCBI Taxonomy" id="491253"/>
    <lineage>
        <taxon>Eukaryota</taxon>
        <taxon>Fungi</taxon>
        <taxon>Dikarya</taxon>
        <taxon>Ascomycota</taxon>
        <taxon>Pezizomycotina</taxon>
        <taxon>Sordariomycetes</taxon>
        <taxon>Hypocreomycetidae</taxon>
        <taxon>Hypocreales</taxon>
        <taxon>Hypocreaceae</taxon>
        <taxon>Cladobotryum</taxon>
    </lineage>
</organism>
<reference evidence="2 3" key="1">
    <citation type="submission" date="2024-01" db="EMBL/GenBank/DDBJ databases">
        <title>Complete genome of Cladobotryum mycophilum ATHUM6906.</title>
        <authorList>
            <person name="Christinaki A.C."/>
            <person name="Myridakis A.I."/>
            <person name="Kouvelis V.N."/>
        </authorList>
    </citation>
    <scope>NUCLEOTIDE SEQUENCE [LARGE SCALE GENOMIC DNA]</scope>
    <source>
        <strain evidence="2 3">ATHUM6906</strain>
    </source>
</reference>
<evidence type="ECO:0000313" key="3">
    <source>
        <dbReference type="Proteomes" id="UP001338125"/>
    </source>
</evidence>
<feature type="region of interest" description="Disordered" evidence="1">
    <location>
        <begin position="1"/>
        <end position="21"/>
    </location>
</feature>
<name>A0ABR0SB54_9HYPO</name>